<dbReference type="PROSITE" id="PS50109">
    <property type="entry name" value="HIS_KIN"/>
    <property type="match status" value="1"/>
</dbReference>
<evidence type="ECO:0000313" key="11">
    <source>
        <dbReference type="EMBL" id="MDQ0115092.1"/>
    </source>
</evidence>
<feature type="transmembrane region" description="Helical" evidence="9">
    <location>
        <begin position="15"/>
        <end position="34"/>
    </location>
</feature>
<keyword evidence="5" id="KW-0547">Nucleotide-binding</keyword>
<keyword evidence="3" id="KW-0597">Phosphoprotein</keyword>
<evidence type="ECO:0000256" key="7">
    <source>
        <dbReference type="ARBA" id="ARBA00022840"/>
    </source>
</evidence>
<sequence length="582" mass="66717">MKVRRRMAFHFTYQLIIYSVFLLVAVLVFFMFLYNHMSNNEIKRNFPAGALDSIISETYYQNGVVTLPDHWKKFIAEHQVWLQVVDENGKVIFDMNTKAMQPHAYSAAELLTISDSGQYGHFAVETAFDLTYSSPILFMLGYETEQLELLKGWFDRYQKNGLVAEEHLSDLHAQLQEVGSTLTIIDRMGKIIQRVGEASTDSSVQSYAPLEVLAMRQAPGEFDAAITVYQHDGRSPTWIVRAPMDPGALKQQPVIVDIIRLFVAIGAVILLLSIGITMWHGYRYGQPLIMFTGWFERMEQGQYEEVLTARDRRRVFRKNGKLRLHYRLYREVIQSFYRMAEKLAQTEKDRAELEKTREEWMSGISHDLRTPLSAIQGYGYILESPSSEWNREELREMGRVIREKGDYMLELVTDFSHVYQLKHHSEAVERQELELGELIRRAVLKYVNDATLIGYEFVYEDDKLPIPIVGHATWLHRLMDNLLSNAVNHNRPGITITVTSGMLGGEPYIRVADNGQGMDEETSRKLFDRYYRGTNTEQSSAGSGLGMSIAKMIVEAHHGRIEVRSTLGTGTEIGIYFATTSS</sequence>
<evidence type="ECO:0000256" key="2">
    <source>
        <dbReference type="ARBA" id="ARBA00012438"/>
    </source>
</evidence>
<dbReference type="InterPro" id="IPR003661">
    <property type="entry name" value="HisK_dim/P_dom"/>
</dbReference>
<reference evidence="11 12" key="1">
    <citation type="submission" date="2023-07" db="EMBL/GenBank/DDBJ databases">
        <title>Sorghum-associated microbial communities from plants grown in Nebraska, USA.</title>
        <authorList>
            <person name="Schachtman D."/>
        </authorList>
    </citation>
    <scope>NUCLEOTIDE SEQUENCE [LARGE SCALE GENOMIC DNA]</scope>
    <source>
        <strain evidence="11 12">CC482</strain>
    </source>
</reference>
<dbReference type="Gene3D" id="1.10.287.130">
    <property type="match status" value="1"/>
</dbReference>
<keyword evidence="6 11" id="KW-0418">Kinase</keyword>
<keyword evidence="8" id="KW-0902">Two-component regulatory system</keyword>
<dbReference type="InterPro" id="IPR003594">
    <property type="entry name" value="HATPase_dom"/>
</dbReference>
<keyword evidence="7" id="KW-0067">ATP-binding</keyword>
<organism evidence="11 12">
    <name type="scientific">Paenibacillus harenae</name>
    <dbReference type="NCBI Taxonomy" id="306543"/>
    <lineage>
        <taxon>Bacteria</taxon>
        <taxon>Bacillati</taxon>
        <taxon>Bacillota</taxon>
        <taxon>Bacilli</taxon>
        <taxon>Bacillales</taxon>
        <taxon>Paenibacillaceae</taxon>
        <taxon>Paenibacillus</taxon>
    </lineage>
</organism>
<keyword evidence="9" id="KW-0812">Transmembrane</keyword>
<dbReference type="GO" id="GO:0016301">
    <property type="term" value="F:kinase activity"/>
    <property type="evidence" value="ECO:0007669"/>
    <property type="project" value="UniProtKB-KW"/>
</dbReference>
<dbReference type="PRINTS" id="PR00344">
    <property type="entry name" value="BCTRLSENSOR"/>
</dbReference>
<evidence type="ECO:0000256" key="9">
    <source>
        <dbReference type="SAM" id="Phobius"/>
    </source>
</evidence>
<keyword evidence="12" id="KW-1185">Reference proteome</keyword>
<dbReference type="SMART" id="SM00388">
    <property type="entry name" value="HisKA"/>
    <property type="match status" value="1"/>
</dbReference>
<gene>
    <name evidence="11" type="ORF">J2T15_004549</name>
</gene>
<keyword evidence="9" id="KW-1133">Transmembrane helix</keyword>
<comment type="caution">
    <text evidence="11">The sequence shown here is derived from an EMBL/GenBank/DDBJ whole genome shotgun (WGS) entry which is preliminary data.</text>
</comment>
<dbReference type="InterPro" id="IPR036890">
    <property type="entry name" value="HATPase_C_sf"/>
</dbReference>
<dbReference type="InterPro" id="IPR005467">
    <property type="entry name" value="His_kinase_dom"/>
</dbReference>
<keyword evidence="4" id="KW-0808">Transferase</keyword>
<dbReference type="SUPFAM" id="SSF55874">
    <property type="entry name" value="ATPase domain of HSP90 chaperone/DNA topoisomerase II/histidine kinase"/>
    <property type="match status" value="1"/>
</dbReference>
<evidence type="ECO:0000256" key="5">
    <source>
        <dbReference type="ARBA" id="ARBA00022741"/>
    </source>
</evidence>
<comment type="catalytic activity">
    <reaction evidence="1">
        <text>ATP + protein L-histidine = ADP + protein N-phospho-L-histidine.</text>
        <dbReference type="EC" id="2.7.13.3"/>
    </reaction>
</comment>
<dbReference type="EMBL" id="JAUSSU010000009">
    <property type="protein sequence ID" value="MDQ0115092.1"/>
    <property type="molecule type" value="Genomic_DNA"/>
</dbReference>
<dbReference type="InterPro" id="IPR050736">
    <property type="entry name" value="Sensor_HK_Regulatory"/>
</dbReference>
<feature type="domain" description="Histidine kinase" evidence="10">
    <location>
        <begin position="363"/>
        <end position="581"/>
    </location>
</feature>
<dbReference type="PANTHER" id="PTHR43711">
    <property type="entry name" value="TWO-COMPONENT HISTIDINE KINASE"/>
    <property type="match status" value="1"/>
</dbReference>
<dbReference type="Pfam" id="PF00512">
    <property type="entry name" value="HisKA"/>
    <property type="match status" value="1"/>
</dbReference>
<dbReference type="CDD" id="cd00082">
    <property type="entry name" value="HisKA"/>
    <property type="match status" value="1"/>
</dbReference>
<dbReference type="Proteomes" id="UP001229346">
    <property type="component" value="Unassembled WGS sequence"/>
</dbReference>
<dbReference type="PANTHER" id="PTHR43711:SF1">
    <property type="entry name" value="HISTIDINE KINASE 1"/>
    <property type="match status" value="1"/>
</dbReference>
<feature type="transmembrane region" description="Helical" evidence="9">
    <location>
        <begin position="258"/>
        <end position="282"/>
    </location>
</feature>
<evidence type="ECO:0000313" key="12">
    <source>
        <dbReference type="Proteomes" id="UP001229346"/>
    </source>
</evidence>
<name>A0ABT9U7A0_PAEHA</name>
<evidence type="ECO:0000256" key="1">
    <source>
        <dbReference type="ARBA" id="ARBA00000085"/>
    </source>
</evidence>
<dbReference type="SUPFAM" id="SSF47384">
    <property type="entry name" value="Homodimeric domain of signal transducing histidine kinase"/>
    <property type="match status" value="1"/>
</dbReference>
<protein>
    <recommendedName>
        <fullName evidence="2">histidine kinase</fullName>
        <ecNumber evidence="2">2.7.13.3</ecNumber>
    </recommendedName>
</protein>
<dbReference type="EC" id="2.7.13.3" evidence="2"/>
<dbReference type="SMART" id="SM00387">
    <property type="entry name" value="HATPase_c"/>
    <property type="match status" value="1"/>
</dbReference>
<accession>A0ABT9U7A0</accession>
<dbReference type="InterPro" id="IPR004358">
    <property type="entry name" value="Sig_transdc_His_kin-like_C"/>
</dbReference>
<evidence type="ECO:0000259" key="10">
    <source>
        <dbReference type="PROSITE" id="PS50109"/>
    </source>
</evidence>
<dbReference type="Pfam" id="PF02518">
    <property type="entry name" value="HATPase_c"/>
    <property type="match status" value="1"/>
</dbReference>
<dbReference type="Gene3D" id="3.30.565.10">
    <property type="entry name" value="Histidine kinase-like ATPase, C-terminal domain"/>
    <property type="match status" value="1"/>
</dbReference>
<evidence type="ECO:0000256" key="3">
    <source>
        <dbReference type="ARBA" id="ARBA00022553"/>
    </source>
</evidence>
<keyword evidence="9" id="KW-0472">Membrane</keyword>
<evidence type="ECO:0000256" key="6">
    <source>
        <dbReference type="ARBA" id="ARBA00022777"/>
    </source>
</evidence>
<evidence type="ECO:0000256" key="4">
    <source>
        <dbReference type="ARBA" id="ARBA00022679"/>
    </source>
</evidence>
<dbReference type="InterPro" id="IPR036097">
    <property type="entry name" value="HisK_dim/P_sf"/>
</dbReference>
<proteinExistence type="predicted"/>
<evidence type="ECO:0000256" key="8">
    <source>
        <dbReference type="ARBA" id="ARBA00023012"/>
    </source>
</evidence>